<comment type="similarity">
    <text evidence="1 3">Belongs to the short-chain dehydrogenases/reductases (SDR) family.</text>
</comment>
<dbReference type="Proteomes" id="UP000650511">
    <property type="component" value="Unassembled WGS sequence"/>
</dbReference>
<keyword evidence="2" id="KW-0560">Oxidoreductase</keyword>
<comment type="caution">
    <text evidence="5">The sequence shown here is derived from an EMBL/GenBank/DDBJ whole genome shotgun (WGS) entry which is preliminary data.</text>
</comment>
<dbReference type="SMART" id="SM00822">
    <property type="entry name" value="PKS_KR"/>
    <property type="match status" value="1"/>
</dbReference>
<accession>A0A8J3ETL2</accession>
<keyword evidence="6" id="KW-1185">Reference proteome</keyword>
<dbReference type="InterPro" id="IPR051687">
    <property type="entry name" value="Peroxisomal_Beta-Oxidation"/>
</dbReference>
<reference evidence="5" key="2">
    <citation type="submission" date="2020-09" db="EMBL/GenBank/DDBJ databases">
        <authorList>
            <person name="Sun Q."/>
            <person name="Zhou Y."/>
        </authorList>
    </citation>
    <scope>NUCLEOTIDE SEQUENCE</scope>
    <source>
        <strain evidence="5">CGMCC 1.14988</strain>
    </source>
</reference>
<dbReference type="RefSeq" id="WP_130650757.1">
    <property type="nucleotide sequence ID" value="NZ_BMHA01000002.1"/>
</dbReference>
<dbReference type="GO" id="GO:0004674">
    <property type="term" value="F:protein serine/threonine kinase activity"/>
    <property type="evidence" value="ECO:0007669"/>
    <property type="project" value="UniProtKB-KW"/>
</dbReference>
<organism evidence="5 6">
    <name type="scientific">Egicoccus halophilus</name>
    <dbReference type="NCBI Taxonomy" id="1670830"/>
    <lineage>
        <taxon>Bacteria</taxon>
        <taxon>Bacillati</taxon>
        <taxon>Actinomycetota</taxon>
        <taxon>Nitriliruptoria</taxon>
        <taxon>Egicoccales</taxon>
        <taxon>Egicoccaceae</taxon>
        <taxon>Egicoccus</taxon>
    </lineage>
</organism>
<dbReference type="Pfam" id="PF00106">
    <property type="entry name" value="adh_short"/>
    <property type="match status" value="1"/>
</dbReference>
<keyword evidence="5" id="KW-0808">Transferase</keyword>
<dbReference type="PANTHER" id="PTHR45024">
    <property type="entry name" value="DEHYDROGENASES, SHORT CHAIN"/>
    <property type="match status" value="1"/>
</dbReference>
<evidence type="ECO:0000313" key="5">
    <source>
        <dbReference type="EMBL" id="GGI04149.1"/>
    </source>
</evidence>
<evidence type="ECO:0000256" key="1">
    <source>
        <dbReference type="ARBA" id="ARBA00006484"/>
    </source>
</evidence>
<dbReference type="InterPro" id="IPR057326">
    <property type="entry name" value="KR_dom"/>
</dbReference>
<dbReference type="PANTHER" id="PTHR45024:SF2">
    <property type="entry name" value="SCP2 DOMAIN-CONTAINING PROTEIN"/>
    <property type="match status" value="1"/>
</dbReference>
<name>A0A8J3ETL2_9ACTN</name>
<dbReference type="AlphaFoldDB" id="A0A8J3ETL2"/>
<dbReference type="PRINTS" id="PR00080">
    <property type="entry name" value="SDRFAMILY"/>
</dbReference>
<dbReference type="PROSITE" id="PS00061">
    <property type="entry name" value="ADH_SHORT"/>
    <property type="match status" value="1"/>
</dbReference>
<dbReference type="InterPro" id="IPR002347">
    <property type="entry name" value="SDR_fam"/>
</dbReference>
<keyword evidence="5" id="KW-0418">Kinase</keyword>
<dbReference type="Gene3D" id="3.40.50.720">
    <property type="entry name" value="NAD(P)-binding Rossmann-like Domain"/>
    <property type="match status" value="1"/>
</dbReference>
<gene>
    <name evidence="5" type="ORF">GCM10011354_07620</name>
</gene>
<dbReference type="GO" id="GO:0016491">
    <property type="term" value="F:oxidoreductase activity"/>
    <property type="evidence" value="ECO:0007669"/>
    <property type="project" value="UniProtKB-KW"/>
</dbReference>
<reference evidence="5" key="1">
    <citation type="journal article" date="2014" name="Int. J. Syst. Evol. Microbiol.">
        <title>Complete genome sequence of Corynebacterium casei LMG S-19264T (=DSM 44701T), isolated from a smear-ripened cheese.</title>
        <authorList>
            <consortium name="US DOE Joint Genome Institute (JGI-PGF)"/>
            <person name="Walter F."/>
            <person name="Albersmeier A."/>
            <person name="Kalinowski J."/>
            <person name="Ruckert C."/>
        </authorList>
    </citation>
    <scope>NUCLEOTIDE SEQUENCE</scope>
    <source>
        <strain evidence="5">CGMCC 1.14988</strain>
    </source>
</reference>
<sequence length="295" mass="30419">MTDIDLHDRVVIVTGAGGGLGRSHALSLAERGARVVVNDLGGGDGQVPSAAAVVDEIEAAGGTAIAVEASVAERASAEDIVARALDAFGQVDGLVNNAGILRDRSFAKMTEQEVRDVLEVHLLGAFHLTAAVWPHFKEQGFGRIVNTTSPAGLFGNFGQANYASAKMGLVGLTRTLAIEGARAGINVNIVAPLAASRMTETILPPEALEKLDPALVSPLVTWLVAPACGHSGGVFSAGGGFVGRVAVLQGRGVVFDGELRPEDLAERWDEVVDVADAVEFDGGAAQQGDWVLGQV</sequence>
<evidence type="ECO:0000259" key="4">
    <source>
        <dbReference type="SMART" id="SM00822"/>
    </source>
</evidence>
<feature type="domain" description="Ketoreductase" evidence="4">
    <location>
        <begin position="9"/>
        <end position="201"/>
    </location>
</feature>
<dbReference type="PRINTS" id="PR00081">
    <property type="entry name" value="GDHRDH"/>
</dbReference>
<evidence type="ECO:0000256" key="3">
    <source>
        <dbReference type="RuleBase" id="RU000363"/>
    </source>
</evidence>
<keyword evidence="5" id="KW-0723">Serine/threonine-protein kinase</keyword>
<dbReference type="InterPro" id="IPR020904">
    <property type="entry name" value="Sc_DH/Rdtase_CS"/>
</dbReference>
<proteinExistence type="inferred from homology"/>
<dbReference type="SUPFAM" id="SSF51735">
    <property type="entry name" value="NAD(P)-binding Rossmann-fold domains"/>
    <property type="match status" value="1"/>
</dbReference>
<dbReference type="InterPro" id="IPR036291">
    <property type="entry name" value="NAD(P)-bd_dom_sf"/>
</dbReference>
<protein>
    <submittedName>
        <fullName evidence="5">Serine/threonine protein kinase</fullName>
    </submittedName>
</protein>
<evidence type="ECO:0000313" key="6">
    <source>
        <dbReference type="Proteomes" id="UP000650511"/>
    </source>
</evidence>
<dbReference type="OrthoDB" id="9808187at2"/>
<evidence type="ECO:0000256" key="2">
    <source>
        <dbReference type="ARBA" id="ARBA00023002"/>
    </source>
</evidence>
<dbReference type="EMBL" id="BMHA01000002">
    <property type="protein sequence ID" value="GGI04149.1"/>
    <property type="molecule type" value="Genomic_DNA"/>
</dbReference>